<evidence type="ECO:0000256" key="4">
    <source>
        <dbReference type="PIRSR" id="PIRSR605511-2"/>
    </source>
</evidence>
<keyword evidence="2" id="KW-0378">Hydrolase</keyword>
<feature type="binding site" evidence="4">
    <location>
        <position position="194"/>
    </location>
    <ligand>
        <name>a divalent metal cation</name>
        <dbReference type="ChEBI" id="CHEBI:60240"/>
    </ligand>
</feature>
<dbReference type="Proteomes" id="UP000006265">
    <property type="component" value="Unassembled WGS sequence"/>
</dbReference>
<dbReference type="Pfam" id="PF08450">
    <property type="entry name" value="SGL"/>
    <property type="match status" value="1"/>
</dbReference>
<dbReference type="RefSeq" id="WP_005629821.1">
    <property type="nucleotide sequence ID" value="NZ_AMRA01000097.1"/>
</dbReference>
<feature type="binding site" evidence="4">
    <location>
        <position position="16"/>
    </location>
    <ligand>
        <name>a divalent metal cation</name>
        <dbReference type="ChEBI" id="CHEBI:60240"/>
    </ligand>
</feature>
<comment type="cofactor">
    <cofactor evidence="4">
        <name>Zn(2+)</name>
        <dbReference type="ChEBI" id="CHEBI:29105"/>
    </cofactor>
    <text evidence="4">Binds 1 divalent metal cation per subunit.</text>
</comment>
<dbReference type="eggNOG" id="COG3386">
    <property type="taxonomic scope" value="Bacteria"/>
</dbReference>
<evidence type="ECO:0000313" key="6">
    <source>
        <dbReference type="Proteomes" id="UP000006265"/>
    </source>
</evidence>
<dbReference type="AlphaFoldDB" id="K5BJ41"/>
<feature type="active site" description="Proton donor/acceptor" evidence="3">
    <location>
        <position position="194"/>
    </location>
</feature>
<dbReference type="PANTHER" id="PTHR47572">
    <property type="entry name" value="LIPOPROTEIN-RELATED"/>
    <property type="match status" value="1"/>
</dbReference>
<gene>
    <name evidence="5" type="ORF">C731_3527</name>
</gene>
<dbReference type="EMBL" id="AMRA01000097">
    <property type="protein sequence ID" value="EKF22454.1"/>
    <property type="molecule type" value="Genomic_DNA"/>
</dbReference>
<dbReference type="Gene3D" id="2.120.10.30">
    <property type="entry name" value="TolB, C-terminal domain"/>
    <property type="match status" value="1"/>
</dbReference>
<dbReference type="OrthoDB" id="2633250at2"/>
<reference evidence="5 6" key="1">
    <citation type="journal article" date="2012" name="J. Bacteriol.">
        <title>Genome sequence of Mycobacterium hassiacum DSM 44199, a rare source of heat-stable mycobacterial proteins.</title>
        <authorList>
            <person name="Tiago I."/>
            <person name="Maranha A."/>
            <person name="Mendes V."/>
            <person name="Alarico S."/>
            <person name="Moynihan P.J."/>
            <person name="Clarke A.J."/>
            <person name="Macedo-Ribeiro S."/>
            <person name="Pereira P.J."/>
            <person name="Empadinhas N."/>
        </authorList>
    </citation>
    <scope>NUCLEOTIDE SEQUENCE [LARGE SCALE GENOMIC DNA]</scope>
    <source>
        <strain evidence="6">DSM 44199 / CIP 105218 / JCM 12690 / 3849</strain>
    </source>
</reference>
<dbReference type="STRING" id="1122247.GCA_000379865_00926"/>
<sequence length="278" mass="29051">MGTSVTPLVDGLAFPEAPRWRDGRLWFSDMIGKRVCTATTDGAVDTVATFDEMPGGLGFLPDGTPLVVGMDSGRLYALNSDVRIHAELRGVAGGHLDDMVVAADGTAYIGAVGEMSPDSGNTAQGTIVRVGADGAVGVEADGLAFPNGMVLAEDGRVLLVNETFAERITAFDIGADGALSDRRVWAELPGMHPDGLAIDADGAVWVGCYAEEKFVRVTAGGGITDTIPTPGRWAVAVELGGDDGRTLFLLTARTDIERFFRGDSHGRIDTACADVPRP</sequence>
<keyword evidence="4" id="KW-0862">Zinc</keyword>
<dbReference type="GO" id="GO:0016787">
    <property type="term" value="F:hydrolase activity"/>
    <property type="evidence" value="ECO:0007669"/>
    <property type="project" value="UniProtKB-KW"/>
</dbReference>
<protein>
    <submittedName>
        <fullName evidence="5">SMP-30/Gluconolaconase/LRE-like region family protein</fullName>
    </submittedName>
</protein>
<comment type="caution">
    <text evidence="5">The sequence shown here is derived from an EMBL/GenBank/DDBJ whole genome shotgun (WGS) entry which is preliminary data.</text>
</comment>
<proteinExistence type="inferred from homology"/>
<dbReference type="SUPFAM" id="SSF63829">
    <property type="entry name" value="Calcium-dependent phosphotriesterase"/>
    <property type="match status" value="1"/>
</dbReference>
<dbReference type="PATRIC" id="fig|1122247.3.peg.3383"/>
<dbReference type="InterPro" id="IPR051262">
    <property type="entry name" value="SMP-30/CGR1_Lactonase"/>
</dbReference>
<evidence type="ECO:0000256" key="1">
    <source>
        <dbReference type="ARBA" id="ARBA00008853"/>
    </source>
</evidence>
<dbReference type="InterPro" id="IPR005511">
    <property type="entry name" value="SMP-30"/>
</dbReference>
<accession>K5BJ41</accession>
<comment type="similarity">
    <text evidence="1">Belongs to the SMP-30/CGR1 family.</text>
</comment>
<dbReference type="PRINTS" id="PR01790">
    <property type="entry name" value="SMP30FAMILY"/>
</dbReference>
<keyword evidence="4" id="KW-0479">Metal-binding</keyword>
<name>K5BJ41_MYCHD</name>
<dbReference type="InterPro" id="IPR013658">
    <property type="entry name" value="SGL"/>
</dbReference>
<evidence type="ECO:0000313" key="5">
    <source>
        <dbReference type="EMBL" id="EKF22454.1"/>
    </source>
</evidence>
<organism evidence="5 6">
    <name type="scientific">Mycolicibacterium hassiacum (strain DSM 44199 / CIP 105218 / JCM 12690 / 3849)</name>
    <name type="common">Mycobacterium hassiacum</name>
    <dbReference type="NCBI Taxonomy" id="1122247"/>
    <lineage>
        <taxon>Bacteria</taxon>
        <taxon>Bacillati</taxon>
        <taxon>Actinomycetota</taxon>
        <taxon>Actinomycetes</taxon>
        <taxon>Mycobacteriales</taxon>
        <taxon>Mycobacteriaceae</taxon>
        <taxon>Mycolicibacterium</taxon>
    </lineage>
</organism>
<dbReference type="InterPro" id="IPR011042">
    <property type="entry name" value="6-blade_b-propeller_TolB-like"/>
</dbReference>
<evidence type="ECO:0000256" key="3">
    <source>
        <dbReference type="PIRSR" id="PIRSR605511-1"/>
    </source>
</evidence>
<evidence type="ECO:0000256" key="2">
    <source>
        <dbReference type="ARBA" id="ARBA00022801"/>
    </source>
</evidence>
<feature type="binding site" evidence="4">
    <location>
        <position position="147"/>
    </location>
    <ligand>
        <name>a divalent metal cation</name>
        <dbReference type="ChEBI" id="CHEBI:60240"/>
    </ligand>
</feature>
<keyword evidence="6" id="KW-1185">Reference proteome</keyword>
<dbReference type="PANTHER" id="PTHR47572:SF4">
    <property type="entry name" value="LACTONASE DRP35"/>
    <property type="match status" value="1"/>
</dbReference>
<dbReference type="GO" id="GO:0046872">
    <property type="term" value="F:metal ion binding"/>
    <property type="evidence" value="ECO:0007669"/>
    <property type="project" value="UniProtKB-KW"/>
</dbReference>